<accession>A0A1R1RP64</accession>
<dbReference type="InterPro" id="IPR035412">
    <property type="entry name" value="Terminase_L_N"/>
</dbReference>
<evidence type="ECO:0000313" key="3">
    <source>
        <dbReference type="EMBL" id="OMI06662.1"/>
    </source>
</evidence>
<dbReference type="InterPro" id="IPR035413">
    <property type="entry name" value="Terminase_L_C"/>
</dbReference>
<name>A0A1R1RP64_9BACI</name>
<dbReference type="AlphaFoldDB" id="A0A1R1RP64"/>
<evidence type="ECO:0000259" key="1">
    <source>
        <dbReference type="Pfam" id="PF04466"/>
    </source>
</evidence>
<gene>
    <name evidence="3" type="ORF">BW143_08575</name>
</gene>
<dbReference type="PANTHER" id="PTHR39184">
    <property type="match status" value="1"/>
</dbReference>
<dbReference type="Proteomes" id="UP000187367">
    <property type="component" value="Unassembled WGS sequence"/>
</dbReference>
<dbReference type="NCBIfam" id="TIGR01547">
    <property type="entry name" value="phage_term_2"/>
    <property type="match status" value="1"/>
</dbReference>
<dbReference type="OrthoDB" id="9768556at2"/>
<dbReference type="InterPro" id="IPR006437">
    <property type="entry name" value="Phage_terminase_lsu"/>
</dbReference>
<protein>
    <submittedName>
        <fullName evidence="3">Terminase</fullName>
    </submittedName>
</protein>
<accession>A0A1R1QPU0</accession>
<feature type="domain" description="Phage terminase large subunit N-terminal" evidence="1">
    <location>
        <begin position="18"/>
        <end position="231"/>
    </location>
</feature>
<feature type="domain" description="Phage terminase large subunit C-terminal" evidence="2">
    <location>
        <begin position="268"/>
        <end position="410"/>
    </location>
</feature>
<evidence type="ECO:0000313" key="4">
    <source>
        <dbReference type="Proteomes" id="UP000187367"/>
    </source>
</evidence>
<sequence length="431" mass="51396">MTVKEVNPHFEDFLFDWNQKFQLLVGGYGSSKSYHIALKLILKLLEEKRTVLVIREVYDTHRDSTFSLFEEIINDLEIDHIVRCMTSPMQVRFPNGSRIIFKGLDKPAKLKSINNISIIWIEECSEVKYEGFKELLGRLRHPTRPLHMIFSTNPVGEDNWTYKHFFKDDLNNRFVLDDKELYEKRTIVLNDTYYHHSTAEDNLFLPESYVRQLDELKEYDPDLYRIARKGHFGVNGVRVFPQFEEWPHDEVMQAVSNIDCPIKRVGMDFGFEESYNAVVRLAVDHKKKYLYVYWEYYKRGMTDDRTAEELQEFKKTQELIKADSAEPKTIQYFRQQGFNMVGAHKYQGSRLQYTKKIKRFKKIICSDQCKNTIFELKPLTYKKDKLGNIIEDEFKIDPHTLSAIWYALDDYEVTDLKEKPKIRPRPNRERR</sequence>
<dbReference type="Gene3D" id="3.30.420.280">
    <property type="match status" value="1"/>
</dbReference>
<reference evidence="3 4" key="1">
    <citation type="submission" date="2017-01" db="EMBL/GenBank/DDBJ databases">
        <title>Bacillus phylogenomics.</title>
        <authorList>
            <person name="Dunlap C."/>
        </authorList>
    </citation>
    <scope>NUCLEOTIDE SEQUENCE [LARGE SCALE GENOMIC DNA]</scope>
    <source>
        <strain evidence="3 4">NRRL B-41282</strain>
    </source>
</reference>
<dbReference type="PANTHER" id="PTHR39184:SF1">
    <property type="entry name" value="PBSX PHAGE TERMINASE LARGE SUBUNIT"/>
    <property type="match status" value="1"/>
</dbReference>
<dbReference type="Pfam" id="PF04466">
    <property type="entry name" value="Terminase_3"/>
    <property type="match status" value="1"/>
</dbReference>
<comment type="caution">
    <text evidence="3">The sequence shown here is derived from an EMBL/GenBank/DDBJ whole genome shotgun (WGS) entry which is preliminary data.</text>
</comment>
<dbReference type="EMBL" id="MTJL01000014">
    <property type="protein sequence ID" value="OMI06662.1"/>
    <property type="molecule type" value="Genomic_DNA"/>
</dbReference>
<proteinExistence type="predicted"/>
<evidence type="ECO:0000259" key="2">
    <source>
        <dbReference type="Pfam" id="PF17288"/>
    </source>
</evidence>
<dbReference type="InterPro" id="IPR027417">
    <property type="entry name" value="P-loop_NTPase"/>
</dbReference>
<dbReference type="RefSeq" id="WP_076762504.1">
    <property type="nucleotide sequence ID" value="NZ_JARMMI010000007.1"/>
</dbReference>
<organism evidence="3 4">
    <name type="scientific">Bacillus swezeyi</name>
    <dbReference type="NCBI Taxonomy" id="1925020"/>
    <lineage>
        <taxon>Bacteria</taxon>
        <taxon>Bacillati</taxon>
        <taxon>Bacillota</taxon>
        <taxon>Bacilli</taxon>
        <taxon>Bacillales</taxon>
        <taxon>Bacillaceae</taxon>
        <taxon>Bacillus</taxon>
    </lineage>
</organism>
<keyword evidence="4" id="KW-1185">Reference proteome</keyword>
<dbReference type="Pfam" id="PF17288">
    <property type="entry name" value="Terminase_3C"/>
    <property type="match status" value="1"/>
</dbReference>
<dbReference type="InterPro" id="IPR052380">
    <property type="entry name" value="Viral_DNA_packaging_terminase"/>
</dbReference>
<dbReference type="Gene3D" id="3.40.50.300">
    <property type="entry name" value="P-loop containing nucleotide triphosphate hydrolases"/>
    <property type="match status" value="1"/>
</dbReference>